<dbReference type="InterPro" id="IPR038713">
    <property type="entry name" value="Terminase_Gp1_N_sf"/>
</dbReference>
<dbReference type="InterPro" id="IPR005335">
    <property type="entry name" value="Terminase_ssu"/>
</dbReference>
<evidence type="ECO:0000313" key="5">
    <source>
        <dbReference type="Proteomes" id="UP000067683"/>
    </source>
</evidence>
<dbReference type="EMBL" id="CP013659">
    <property type="protein sequence ID" value="ALS76898.1"/>
    <property type="molecule type" value="Genomic_DNA"/>
</dbReference>
<dbReference type="Pfam" id="PF03592">
    <property type="entry name" value="Terminase_2"/>
    <property type="match status" value="1"/>
</dbReference>
<dbReference type="PANTHER" id="PTHR41328:SF3">
    <property type="entry name" value="PBSX PHAGE TERMINASE SMALL SUBUNIT"/>
    <property type="match status" value="1"/>
</dbReference>
<name>A0A0U2J7Z0_9BACL</name>
<sequence length="268" mass="30362">MDWQAVRSEWESNKITLAALAEKHSLKLGTLKSRKSREGWSRGSTGASSKKDATKSTKVATRNPVIESSELNEKQQQFCLHYIRHFNATKAYQETYGCAYSTARVEGSRALTNPSIKSEIRRLKAEMQNELFIDAGDLAREYMKMAFADINDFLEFGSREIVVRDKHGQVMTDKEGAEITFKESFIHLNDSASVDGTLISEVKQGRDGISLKLHDKQKAMQELSKRLLSIDELKAEKMRVEIERLKLEDSGDYDDAIDDWVDAVTADE</sequence>
<dbReference type="STRING" id="200991.AUC31_17470"/>
<evidence type="ECO:0000256" key="2">
    <source>
        <dbReference type="ARBA" id="ARBA00023219"/>
    </source>
</evidence>
<evidence type="ECO:0000313" key="4">
    <source>
        <dbReference type="EMBL" id="ALS76898.1"/>
    </source>
</evidence>
<reference evidence="4" key="1">
    <citation type="submission" date="2016-01" db="EMBL/GenBank/DDBJ databases">
        <title>Complete genome of Planococcus rifietoensis type strain M8.</title>
        <authorList>
            <person name="See-Too W.S."/>
        </authorList>
    </citation>
    <scope>NUCLEOTIDE SEQUENCE [LARGE SCALE GENOMIC DNA]</scope>
    <source>
        <strain evidence="4">M8</strain>
    </source>
</reference>
<dbReference type="OrthoDB" id="7358785at2"/>
<dbReference type="GO" id="GO:0051276">
    <property type="term" value="P:chromosome organization"/>
    <property type="evidence" value="ECO:0007669"/>
    <property type="project" value="InterPro"/>
</dbReference>
<feature type="region of interest" description="Disordered" evidence="3">
    <location>
        <begin position="32"/>
        <end position="67"/>
    </location>
</feature>
<accession>A0A0U2J7Z0</accession>
<evidence type="ECO:0008006" key="6">
    <source>
        <dbReference type="Google" id="ProtNLM"/>
    </source>
</evidence>
<evidence type="ECO:0000256" key="1">
    <source>
        <dbReference type="ARBA" id="ARBA00022612"/>
    </source>
</evidence>
<dbReference type="PANTHER" id="PTHR41328">
    <property type="entry name" value="TERMINASE SMALL SUBUNIT-RELATED"/>
    <property type="match status" value="1"/>
</dbReference>
<keyword evidence="1" id="KW-1188">Viral release from host cell</keyword>
<protein>
    <recommendedName>
        <fullName evidence="6">Terminase</fullName>
    </recommendedName>
</protein>
<organism evidence="4 5">
    <name type="scientific">Planococcus rifietoensis</name>
    <dbReference type="NCBI Taxonomy" id="200991"/>
    <lineage>
        <taxon>Bacteria</taxon>
        <taxon>Bacillati</taxon>
        <taxon>Bacillota</taxon>
        <taxon>Bacilli</taxon>
        <taxon>Bacillales</taxon>
        <taxon>Caryophanaceae</taxon>
        <taxon>Planococcus</taxon>
    </lineage>
</organism>
<dbReference type="Proteomes" id="UP000067683">
    <property type="component" value="Chromosome"/>
</dbReference>
<gene>
    <name evidence="4" type="ORF">AUC31_17470</name>
</gene>
<evidence type="ECO:0000256" key="3">
    <source>
        <dbReference type="SAM" id="MobiDB-lite"/>
    </source>
</evidence>
<dbReference type="AlphaFoldDB" id="A0A0U2J7Z0"/>
<dbReference type="Gene3D" id="1.10.10.1400">
    <property type="entry name" value="Terminase, small subunit, N-terminal DNA-binding domain, HTH motif"/>
    <property type="match status" value="1"/>
</dbReference>
<dbReference type="InterPro" id="IPR052404">
    <property type="entry name" value="SPP1-like_terminase"/>
</dbReference>
<dbReference type="KEGG" id="prt:AUC31_17470"/>
<keyword evidence="2" id="KW-0231">Viral genome packaging</keyword>
<dbReference type="RefSeq" id="WP_058383599.1">
    <property type="nucleotide sequence ID" value="NZ_CP013659.2"/>
</dbReference>
<keyword evidence="5" id="KW-1185">Reference proteome</keyword>
<proteinExistence type="predicted"/>